<feature type="binding site" evidence="9">
    <location>
        <position position="228"/>
    </location>
    <ligand>
        <name>Zn(2+)</name>
        <dbReference type="ChEBI" id="CHEBI:29105"/>
        <note>catalytic</note>
    </ligand>
</feature>
<keyword evidence="3 9" id="KW-0479">Metal-binding</keyword>
<keyword evidence="2 10" id="KW-0645">Protease</keyword>
<sequence>IDMLSNQCIIWFLLLTTYNYVNSASFCGSPPLETLNHTFAVHSVNTEKRNVKPQRLKFYPHFTHNFYYLQDAYKLLELAKEAIAFWEEVLTVRYPGSEKQLAKRYCDGAHYYTASNNSIYCRNSYCQREVMCGPVKIPEEYLAECYEEYNNQLYKYYDDGSGIPFAGYVLLVDALSTSVCVGSTAAYASSCLLDTKTDRPILGYVNVCPGVMKATYPDDRNSRGIFIHEIGHALGFAVSNFAFMRYPDGKVRTPRDSKGKPKHKDQYGYYIPSNDTIREVRRPWKSAAGQFHKNFYTIVTPKVKEAARKHFSCKNLEGADLENQYQGGTIGSHWEGRIYGSEIMAGRIEIDYSVSRITLSYFDDSGWYIVDYKKAMKWEYGKQLGCNFAMKSCFEYAEIRRKEKRKFVPFCDKTNEAICRDPFSYGTCHIMRYFEKLPQEDRFFTKAPFDTQYDPAYFGGEDPFKDYCPTLVYLSGLGDDYKATSFCTHPENIEKARRGRNLYYQTYGANSLCIEHRNTWSYNNSVDYYTLNDYLKGSCHTYKCHEDSKTMSLYFKSATVTCTRKDQKVKFTVTDRRTTLNGTIVCPNINRFCKFKGK</sequence>
<dbReference type="Pfam" id="PF01457">
    <property type="entry name" value="Peptidase_M8"/>
    <property type="match status" value="1"/>
</dbReference>
<comment type="cofactor">
    <cofactor evidence="9 10">
        <name>Zn(2+)</name>
        <dbReference type="ChEBI" id="CHEBI:29105"/>
    </cofactor>
    <text evidence="9 10">Binds 1 zinc ion per subunit.</text>
</comment>
<dbReference type="EMBL" id="SKCS01000083">
    <property type="protein sequence ID" value="TNN18157.1"/>
    <property type="molecule type" value="Genomic_DNA"/>
</dbReference>
<dbReference type="GO" id="GO:0004222">
    <property type="term" value="F:metalloendopeptidase activity"/>
    <property type="evidence" value="ECO:0007669"/>
    <property type="project" value="UniProtKB-UniRule"/>
</dbReference>
<keyword evidence="12" id="KW-1185">Reference proteome</keyword>
<evidence type="ECO:0000313" key="12">
    <source>
        <dbReference type="Proteomes" id="UP000311919"/>
    </source>
</evidence>
<dbReference type="Proteomes" id="UP000311919">
    <property type="component" value="Unassembled WGS sequence"/>
</dbReference>
<evidence type="ECO:0000313" key="11">
    <source>
        <dbReference type="EMBL" id="TNN18157.1"/>
    </source>
</evidence>
<comment type="caution">
    <text evidence="11">The sequence shown here is derived from an EMBL/GenBank/DDBJ whole genome shotgun (WGS) entry which is preliminary data.</text>
</comment>
<protein>
    <recommendedName>
        <fullName evidence="7 10">Leishmanolysin-like peptidase</fullName>
        <ecNumber evidence="10">3.4.24.-</ecNumber>
    </recommendedName>
</protein>
<feature type="binding site" evidence="9">
    <location>
        <position position="333"/>
    </location>
    <ligand>
        <name>Zn(2+)</name>
        <dbReference type="ChEBI" id="CHEBI:29105"/>
        <note>catalytic</note>
    </ligand>
</feature>
<dbReference type="SUPFAM" id="SSF55486">
    <property type="entry name" value="Metalloproteases ('zincins'), catalytic domain"/>
    <property type="match status" value="1"/>
</dbReference>
<feature type="signal peptide" evidence="10">
    <location>
        <begin position="1"/>
        <end position="23"/>
    </location>
</feature>
<evidence type="ECO:0000256" key="9">
    <source>
        <dbReference type="PIRSR" id="PIRSR601577-2"/>
    </source>
</evidence>
<feature type="non-terminal residue" evidence="11">
    <location>
        <position position="1"/>
    </location>
</feature>
<dbReference type="GO" id="GO:0006508">
    <property type="term" value="P:proteolysis"/>
    <property type="evidence" value="ECO:0007669"/>
    <property type="project" value="UniProtKB-KW"/>
</dbReference>
<dbReference type="Gene3D" id="2.30.34.10">
    <property type="entry name" value="Leishmanolysin domain 4"/>
    <property type="match status" value="1"/>
</dbReference>
<dbReference type="PANTHER" id="PTHR10942:SF0">
    <property type="entry name" value="LEISHMANOLYSIN-LIKE PEPTIDASE"/>
    <property type="match status" value="1"/>
</dbReference>
<gene>
    <name evidence="11" type="ORF">EWB00_010573</name>
</gene>
<evidence type="ECO:0000256" key="3">
    <source>
        <dbReference type="ARBA" id="ARBA00022723"/>
    </source>
</evidence>
<keyword evidence="6 9" id="KW-0482">Metalloprotease</keyword>
<keyword evidence="10" id="KW-0732">Signal</keyword>
<evidence type="ECO:0000256" key="6">
    <source>
        <dbReference type="ARBA" id="ARBA00023049"/>
    </source>
</evidence>
<dbReference type="GO" id="GO:0007155">
    <property type="term" value="P:cell adhesion"/>
    <property type="evidence" value="ECO:0007669"/>
    <property type="project" value="InterPro"/>
</dbReference>
<keyword evidence="5 9" id="KW-0862">Zinc</keyword>
<organism evidence="11 12">
    <name type="scientific">Schistosoma japonicum</name>
    <name type="common">Blood fluke</name>
    <dbReference type="NCBI Taxonomy" id="6182"/>
    <lineage>
        <taxon>Eukaryota</taxon>
        <taxon>Metazoa</taxon>
        <taxon>Spiralia</taxon>
        <taxon>Lophotrochozoa</taxon>
        <taxon>Platyhelminthes</taxon>
        <taxon>Trematoda</taxon>
        <taxon>Digenea</taxon>
        <taxon>Strigeidida</taxon>
        <taxon>Schistosomatoidea</taxon>
        <taxon>Schistosomatidae</taxon>
        <taxon>Schistosoma</taxon>
    </lineage>
</organism>
<evidence type="ECO:0000256" key="1">
    <source>
        <dbReference type="ARBA" id="ARBA00005860"/>
    </source>
</evidence>
<keyword evidence="4 10" id="KW-0378">Hydrolase</keyword>
<feature type="chain" id="PRO_5023970002" description="Leishmanolysin-like peptidase" evidence="10">
    <location>
        <begin position="24"/>
        <end position="598"/>
    </location>
</feature>
<evidence type="ECO:0000256" key="8">
    <source>
        <dbReference type="PIRSR" id="PIRSR601577-1"/>
    </source>
</evidence>
<dbReference type="OrthoDB" id="6244016at2759"/>
<evidence type="ECO:0000256" key="10">
    <source>
        <dbReference type="RuleBase" id="RU366077"/>
    </source>
</evidence>
<dbReference type="AlphaFoldDB" id="A0A4Z2DP38"/>
<evidence type="ECO:0000256" key="2">
    <source>
        <dbReference type="ARBA" id="ARBA00022670"/>
    </source>
</evidence>
<evidence type="ECO:0000256" key="5">
    <source>
        <dbReference type="ARBA" id="ARBA00022833"/>
    </source>
</evidence>
<dbReference type="EC" id="3.4.24.-" evidence="10"/>
<proteinExistence type="inferred from homology"/>
<dbReference type="GO" id="GO:0005737">
    <property type="term" value="C:cytoplasm"/>
    <property type="evidence" value="ECO:0007669"/>
    <property type="project" value="TreeGrafter"/>
</dbReference>
<dbReference type="Gene3D" id="2.10.55.10">
    <property type="entry name" value="Leishmanolysin domain 3"/>
    <property type="match status" value="1"/>
</dbReference>
<evidence type="ECO:0000256" key="7">
    <source>
        <dbReference type="ARBA" id="ARBA00039717"/>
    </source>
</evidence>
<dbReference type="GO" id="GO:0016020">
    <property type="term" value="C:membrane"/>
    <property type="evidence" value="ECO:0007669"/>
    <property type="project" value="InterPro"/>
</dbReference>
<dbReference type="GO" id="GO:0046872">
    <property type="term" value="F:metal ion binding"/>
    <property type="evidence" value="ECO:0007669"/>
    <property type="project" value="UniProtKB-KW"/>
</dbReference>
<dbReference type="InterPro" id="IPR001577">
    <property type="entry name" value="Peptidase_M8"/>
</dbReference>
<feature type="active site" evidence="8">
    <location>
        <position position="229"/>
    </location>
</feature>
<dbReference type="Gene3D" id="3.90.132.10">
    <property type="entry name" value="Leishmanolysin , domain 2"/>
    <property type="match status" value="1"/>
</dbReference>
<name>A0A4Z2DP38_SCHJA</name>
<dbReference type="PANTHER" id="PTHR10942">
    <property type="entry name" value="LEISHMANOLYSIN-LIKE PEPTIDASE"/>
    <property type="match status" value="1"/>
</dbReference>
<dbReference type="FunFam" id="3.90.132.10:FF:000001">
    <property type="entry name" value="leishmanolysin-like peptidase isoform X2"/>
    <property type="match status" value="1"/>
</dbReference>
<feature type="binding site" evidence="9">
    <location>
        <position position="232"/>
    </location>
    <ligand>
        <name>Zn(2+)</name>
        <dbReference type="ChEBI" id="CHEBI:29105"/>
        <note>catalytic</note>
    </ligand>
</feature>
<dbReference type="Gene3D" id="3.10.170.20">
    <property type="match status" value="1"/>
</dbReference>
<comment type="similarity">
    <text evidence="1 10">Belongs to the peptidase M8 family.</text>
</comment>
<reference evidence="11 12" key="1">
    <citation type="submission" date="2019-03" db="EMBL/GenBank/DDBJ databases">
        <title>An improved genome assembly of the fluke Schistosoma japonicum.</title>
        <authorList>
            <person name="Hu W."/>
            <person name="Luo F."/>
            <person name="Yin M."/>
            <person name="Mo X."/>
            <person name="Sun C."/>
            <person name="Wu Q."/>
            <person name="Zhu B."/>
            <person name="Xiang M."/>
            <person name="Wang J."/>
            <person name="Wang Y."/>
            <person name="Zhang T."/>
            <person name="Xu B."/>
            <person name="Zheng H."/>
            <person name="Feng Z."/>
        </authorList>
    </citation>
    <scope>NUCLEOTIDE SEQUENCE [LARGE SCALE GENOMIC DNA]</scope>
    <source>
        <strain evidence="11">HuSjv2</strain>
        <tissue evidence="11">Worms</tissue>
    </source>
</reference>
<evidence type="ECO:0000256" key="4">
    <source>
        <dbReference type="ARBA" id="ARBA00022801"/>
    </source>
</evidence>
<accession>A0A4Z2DP38</accession>